<protein>
    <recommendedName>
        <fullName evidence="3">DUF1848 domain-containing protein</fullName>
    </recommendedName>
</protein>
<evidence type="ECO:0000313" key="1">
    <source>
        <dbReference type="EMBL" id="EFL52066.1"/>
    </source>
</evidence>
<reference evidence="1 2" key="1">
    <citation type="submission" date="2010-08" db="EMBL/GenBank/DDBJ databases">
        <title>The draft genome of Desulfovibrio fructosovorans JJ.</title>
        <authorList>
            <consortium name="US DOE Joint Genome Institute (JGI-PGF)"/>
            <person name="Lucas S."/>
            <person name="Copeland A."/>
            <person name="Lapidus A."/>
            <person name="Cheng J.-F."/>
            <person name="Bruce D."/>
            <person name="Goodwin L."/>
            <person name="Pitluck S."/>
            <person name="Land M.L."/>
            <person name="Hauser L."/>
            <person name="Chang Y.-J."/>
            <person name="Jeffries C."/>
            <person name="Wall J.D."/>
            <person name="Stahl D.A."/>
            <person name="Arkin A.P."/>
            <person name="Dehal P."/>
            <person name="Stolyar S.M."/>
            <person name="Hazen T.C."/>
            <person name="Woyke T.J."/>
        </authorList>
    </citation>
    <scope>NUCLEOTIDE SEQUENCE [LARGE SCALE GENOMIC DNA]</scope>
    <source>
        <strain evidence="1 2">JJ</strain>
    </source>
</reference>
<dbReference type="InterPro" id="IPR014998">
    <property type="entry name" value="DUF1848"/>
</dbReference>
<keyword evidence="2" id="KW-1185">Reference proteome</keyword>
<dbReference type="AlphaFoldDB" id="E1JUD6"/>
<dbReference type="OrthoDB" id="9771212at2"/>
<dbReference type="Proteomes" id="UP000006250">
    <property type="component" value="Unassembled WGS sequence"/>
</dbReference>
<organism evidence="1 2">
    <name type="scientific">Solidesulfovibrio fructosivorans JJ]</name>
    <dbReference type="NCBI Taxonomy" id="596151"/>
    <lineage>
        <taxon>Bacteria</taxon>
        <taxon>Pseudomonadati</taxon>
        <taxon>Thermodesulfobacteriota</taxon>
        <taxon>Desulfovibrionia</taxon>
        <taxon>Desulfovibrionales</taxon>
        <taxon>Desulfovibrionaceae</taxon>
        <taxon>Solidesulfovibrio</taxon>
    </lineage>
</organism>
<dbReference type="STRING" id="596151.DesfrDRAFT_1235"/>
<evidence type="ECO:0008006" key="3">
    <source>
        <dbReference type="Google" id="ProtNLM"/>
    </source>
</evidence>
<dbReference type="eggNOG" id="COG1533">
    <property type="taxonomic scope" value="Bacteria"/>
</dbReference>
<proteinExistence type="predicted"/>
<name>E1JUD6_SOLFR</name>
<dbReference type="EMBL" id="AECZ01000006">
    <property type="protein sequence ID" value="EFL52066.1"/>
    <property type="molecule type" value="Genomic_DNA"/>
</dbReference>
<accession>E1JUD6</accession>
<dbReference type="RefSeq" id="WP_005992121.1">
    <property type="nucleotide sequence ID" value="NZ_AECZ01000006.1"/>
</dbReference>
<comment type="caution">
    <text evidence="1">The sequence shown here is derived from an EMBL/GenBank/DDBJ whole genome shotgun (WGS) entry which is preliminary data.</text>
</comment>
<gene>
    <name evidence="1" type="ORF">DesfrDRAFT_1235</name>
</gene>
<evidence type="ECO:0000313" key="2">
    <source>
        <dbReference type="Proteomes" id="UP000006250"/>
    </source>
</evidence>
<dbReference type="Pfam" id="PF08902">
    <property type="entry name" value="DUF1848"/>
    <property type="match status" value="1"/>
</dbReference>
<sequence length="290" mass="32509">MIISASRRTDIPAFYARWLVNRLRAGFCEVVSPFNAAQVSRVSLAPEDVDAIVFWTRDPRPLLPHLPELRAMGHEPFFLFTVLANPRELDPKCPAPDVSVPAFAALAAALPARITWRYDPIVLTEKTPPDWHRAAFARLAHRLAGLTDRVVVSFLEPYRKIAGRMKPLAAQGFAPFPPDEEERLRLLFDLRDMAAAHGMRLMTCCQPELYQEAGITPARCVDPDWIAARLGRPLALGKDPHQRPRCGCAPSKDIGAYDRCLFGCRYCYATSSFERARTAFARHDPGVTML</sequence>